<feature type="domain" description="PPC" evidence="1">
    <location>
        <begin position="23"/>
        <end position="158"/>
    </location>
</feature>
<keyword evidence="3" id="KW-1185">Reference proteome</keyword>
<dbReference type="InterPro" id="IPR005175">
    <property type="entry name" value="PPC_dom"/>
</dbReference>
<evidence type="ECO:0000313" key="2">
    <source>
        <dbReference type="EMBL" id="SDW16275.1"/>
    </source>
</evidence>
<proteinExistence type="predicted"/>
<gene>
    <name evidence="2" type="ORF">SAMN05660923_00325</name>
</gene>
<dbReference type="SUPFAM" id="SSF117856">
    <property type="entry name" value="AF0104/ALDC/Ptd012-like"/>
    <property type="match status" value="1"/>
</dbReference>
<organism evidence="2 3">
    <name type="scientific">Tepidimicrobium xylanilyticum</name>
    <dbReference type="NCBI Taxonomy" id="1123352"/>
    <lineage>
        <taxon>Bacteria</taxon>
        <taxon>Bacillati</taxon>
        <taxon>Bacillota</taxon>
        <taxon>Tissierellia</taxon>
        <taxon>Tissierellales</taxon>
        <taxon>Tepidimicrobiaceae</taxon>
        <taxon>Tepidimicrobium</taxon>
    </lineage>
</organism>
<accession>A0A1H2RAG4</accession>
<dbReference type="CDD" id="cd11378">
    <property type="entry name" value="DUF296"/>
    <property type="match status" value="1"/>
</dbReference>
<sequence>MGRKYIGLYNKIITKEGMNMDYKRFGSKYVLRLDKGEEIVESIKTLCSKEGIKLASVTGIGATNRAVVGLFETSTKKYHSKELTGDMEITSLTGNVSQMGGEVYLHLHVTLADPSYNAYGGHLTSAVISATGEIIIDTIDGEVDREFNEEVGLNLFKF</sequence>
<dbReference type="PIRSF" id="PIRSF016702">
    <property type="entry name" value="DNA_bp_PD1"/>
    <property type="match status" value="1"/>
</dbReference>
<name>A0A1H2RAG4_9FIRM</name>
<reference evidence="2 3" key="1">
    <citation type="submission" date="2016-10" db="EMBL/GenBank/DDBJ databases">
        <authorList>
            <person name="de Groot N.N."/>
        </authorList>
    </citation>
    <scope>NUCLEOTIDE SEQUENCE [LARGE SCALE GENOMIC DNA]</scope>
    <source>
        <strain evidence="2 3">DSM 23310</strain>
    </source>
</reference>
<dbReference type="PROSITE" id="PS51742">
    <property type="entry name" value="PPC"/>
    <property type="match status" value="1"/>
</dbReference>
<dbReference type="PANTHER" id="PTHR34988:SF1">
    <property type="entry name" value="DNA-BINDING PROTEIN"/>
    <property type="match status" value="1"/>
</dbReference>
<dbReference type="InterPro" id="IPR025707">
    <property type="entry name" value="DNA_bp_PD1"/>
</dbReference>
<dbReference type="Pfam" id="PF03479">
    <property type="entry name" value="PCC"/>
    <property type="match status" value="1"/>
</dbReference>
<dbReference type="EMBL" id="FNNG01000001">
    <property type="protein sequence ID" value="SDW16275.1"/>
    <property type="molecule type" value="Genomic_DNA"/>
</dbReference>
<evidence type="ECO:0000259" key="1">
    <source>
        <dbReference type="PROSITE" id="PS51742"/>
    </source>
</evidence>
<evidence type="ECO:0000313" key="3">
    <source>
        <dbReference type="Proteomes" id="UP000198828"/>
    </source>
</evidence>
<dbReference type="PANTHER" id="PTHR34988">
    <property type="entry name" value="PROTEIN, PUTATIVE-RELATED"/>
    <property type="match status" value="1"/>
</dbReference>
<dbReference type="Gene3D" id="3.30.1330.80">
    <property type="entry name" value="Hypothetical protein, similar to alpha- acetolactate decarboxylase, domain 2"/>
    <property type="match status" value="1"/>
</dbReference>
<dbReference type="AlphaFoldDB" id="A0A1H2RAG4"/>
<dbReference type="Proteomes" id="UP000198828">
    <property type="component" value="Unassembled WGS sequence"/>
</dbReference>
<protein>
    <recommendedName>
        <fullName evidence="1">PPC domain-containing protein</fullName>
    </recommendedName>
</protein>